<dbReference type="Proteomes" id="UP000218327">
    <property type="component" value="Unassembled WGS sequence"/>
</dbReference>
<reference evidence="3" key="1">
    <citation type="submission" date="2017-08" db="EMBL/GenBank/DDBJ databases">
        <title>A dynamic microbial community with high functional redundancy inhabits the cold, oxic subseafloor aquifer.</title>
        <authorList>
            <person name="Tully B.J."/>
            <person name="Wheat C.G."/>
            <person name="Glazer B.T."/>
            <person name="Huber J.A."/>
        </authorList>
    </citation>
    <scope>NUCLEOTIDE SEQUENCE [LARGE SCALE GENOMIC DNA]</scope>
</reference>
<organism evidence="2 3">
    <name type="scientific">SAR86 cluster bacterium</name>
    <dbReference type="NCBI Taxonomy" id="2030880"/>
    <lineage>
        <taxon>Bacteria</taxon>
        <taxon>Pseudomonadati</taxon>
        <taxon>Pseudomonadota</taxon>
        <taxon>Gammaproteobacteria</taxon>
        <taxon>SAR86 cluster</taxon>
    </lineage>
</organism>
<evidence type="ECO:0000313" key="2">
    <source>
        <dbReference type="EMBL" id="PCJ18330.1"/>
    </source>
</evidence>
<evidence type="ECO:0000313" key="3">
    <source>
        <dbReference type="Proteomes" id="UP000218327"/>
    </source>
</evidence>
<dbReference type="AlphaFoldDB" id="A0A2A5AGX6"/>
<dbReference type="EMBL" id="NVVJ01000101">
    <property type="protein sequence ID" value="PCJ18330.1"/>
    <property type="molecule type" value="Genomic_DNA"/>
</dbReference>
<protein>
    <submittedName>
        <fullName evidence="2">Uncharacterized protein</fullName>
    </submittedName>
</protein>
<feature type="compositionally biased region" description="Basic and acidic residues" evidence="1">
    <location>
        <begin position="1"/>
        <end position="10"/>
    </location>
</feature>
<evidence type="ECO:0000256" key="1">
    <source>
        <dbReference type="SAM" id="MobiDB-lite"/>
    </source>
</evidence>
<sequence>MALIHKDVGHAPKRLTPPSAGVSMSGMDMKYSKYKRNRLSPQDIILRRLKELKAGRSDGDPSYSKYWLCTLLADRGVCARRTAEEFLLGKRISKVDVYAAMMLAVGLMIAPIE</sequence>
<gene>
    <name evidence="2" type="ORF">COA96_17070</name>
</gene>
<name>A0A2A5AGX6_9GAMM</name>
<feature type="region of interest" description="Disordered" evidence="1">
    <location>
        <begin position="1"/>
        <end position="24"/>
    </location>
</feature>
<comment type="caution">
    <text evidence="2">The sequence shown here is derived from an EMBL/GenBank/DDBJ whole genome shotgun (WGS) entry which is preliminary data.</text>
</comment>
<accession>A0A2A5AGX6</accession>
<proteinExistence type="predicted"/>